<evidence type="ECO:0000259" key="16">
    <source>
        <dbReference type="PROSITE" id="PS50975"/>
    </source>
</evidence>
<dbReference type="EMBL" id="UPPP01000059">
    <property type="protein sequence ID" value="VBB05845.1"/>
    <property type="molecule type" value="Genomic_DNA"/>
</dbReference>
<dbReference type="Pfam" id="PF02844">
    <property type="entry name" value="GARS_N"/>
    <property type="match status" value="1"/>
</dbReference>
<dbReference type="PROSITE" id="PS00184">
    <property type="entry name" value="GARS"/>
    <property type="match status" value="1"/>
</dbReference>
<accession>A0A498R3X5</accession>
<evidence type="ECO:0000256" key="3">
    <source>
        <dbReference type="ARBA" id="ARBA00005174"/>
    </source>
</evidence>
<evidence type="ECO:0000313" key="17">
    <source>
        <dbReference type="EMBL" id="VBB05845.1"/>
    </source>
</evidence>
<reference evidence="17 18" key="1">
    <citation type="submission" date="2018-06" db="EMBL/GenBank/DDBJ databases">
        <authorList>
            <person name="Strepis N."/>
        </authorList>
    </citation>
    <scope>NUCLEOTIDE SEQUENCE [LARGE SCALE GENOMIC DNA]</scope>
    <source>
        <strain evidence="17">LUCI</strain>
    </source>
</reference>
<dbReference type="SUPFAM" id="SSF51246">
    <property type="entry name" value="Rudiment single hybrid motif"/>
    <property type="match status" value="1"/>
</dbReference>
<dbReference type="GO" id="GO:0046872">
    <property type="term" value="F:metal ion binding"/>
    <property type="evidence" value="ECO:0007669"/>
    <property type="project" value="UniProtKB-KW"/>
</dbReference>
<dbReference type="GO" id="GO:0006189">
    <property type="term" value="P:'de novo' IMP biosynthetic process"/>
    <property type="evidence" value="ECO:0007669"/>
    <property type="project" value="UniProtKB-UniRule"/>
</dbReference>
<dbReference type="FunFam" id="3.30.1490.20:FF:000006">
    <property type="entry name" value="phosphoribosylamine--glycine ligase, chloroplastic-like"/>
    <property type="match status" value="1"/>
</dbReference>
<gene>
    <name evidence="14" type="primary">purD</name>
    <name evidence="17" type="ORF">LUCI_1056</name>
</gene>
<dbReference type="Gene3D" id="3.90.600.10">
    <property type="entry name" value="Phosphoribosylglycinamide synthetase, C-terminal domain"/>
    <property type="match status" value="1"/>
</dbReference>
<dbReference type="Pfam" id="PF01071">
    <property type="entry name" value="GARS_A"/>
    <property type="match status" value="1"/>
</dbReference>
<evidence type="ECO:0000256" key="11">
    <source>
        <dbReference type="ARBA" id="ARBA00038345"/>
    </source>
</evidence>
<evidence type="ECO:0000256" key="12">
    <source>
        <dbReference type="ARBA" id="ARBA00042242"/>
    </source>
</evidence>
<dbReference type="FunFam" id="3.30.470.20:FF:000018">
    <property type="entry name" value="Trifunctional purine biosynthetic protein adenosine-3"/>
    <property type="match status" value="1"/>
</dbReference>
<dbReference type="HAMAP" id="MF_00138">
    <property type="entry name" value="GARS"/>
    <property type="match status" value="1"/>
</dbReference>
<dbReference type="Gene3D" id="3.30.470.20">
    <property type="entry name" value="ATP-grasp fold, B domain"/>
    <property type="match status" value="1"/>
</dbReference>
<name>A0A498R3X5_9FIRM</name>
<dbReference type="PROSITE" id="PS50975">
    <property type="entry name" value="ATP_GRASP"/>
    <property type="match status" value="1"/>
</dbReference>
<keyword evidence="8 14" id="KW-0658">Purine biosynthesis</keyword>
<dbReference type="NCBIfam" id="TIGR00877">
    <property type="entry name" value="purD"/>
    <property type="match status" value="1"/>
</dbReference>
<organism evidence="17 18">
    <name type="scientific">Lucifera butyrica</name>
    <dbReference type="NCBI Taxonomy" id="1351585"/>
    <lineage>
        <taxon>Bacteria</taxon>
        <taxon>Bacillati</taxon>
        <taxon>Bacillota</taxon>
        <taxon>Negativicutes</taxon>
        <taxon>Veillonellales</taxon>
        <taxon>Veillonellaceae</taxon>
        <taxon>Lucifera</taxon>
    </lineage>
</organism>
<evidence type="ECO:0000256" key="8">
    <source>
        <dbReference type="ARBA" id="ARBA00022755"/>
    </source>
</evidence>
<comment type="cofactor">
    <cofactor evidence="1">
        <name>Mn(2+)</name>
        <dbReference type="ChEBI" id="CHEBI:29035"/>
    </cofactor>
</comment>
<keyword evidence="10" id="KW-0464">Manganese</keyword>
<dbReference type="InterPro" id="IPR011761">
    <property type="entry name" value="ATP-grasp"/>
</dbReference>
<evidence type="ECO:0000256" key="15">
    <source>
        <dbReference type="PROSITE-ProRule" id="PRU00409"/>
    </source>
</evidence>
<dbReference type="Proteomes" id="UP000277811">
    <property type="component" value="Unassembled WGS sequence"/>
</dbReference>
<dbReference type="Pfam" id="PF02843">
    <property type="entry name" value="GARS_C"/>
    <property type="match status" value="1"/>
</dbReference>
<evidence type="ECO:0000256" key="9">
    <source>
        <dbReference type="ARBA" id="ARBA00022840"/>
    </source>
</evidence>
<dbReference type="GO" id="GO:0004637">
    <property type="term" value="F:phosphoribosylamine-glycine ligase activity"/>
    <property type="evidence" value="ECO:0007669"/>
    <property type="project" value="UniProtKB-UniRule"/>
</dbReference>
<evidence type="ECO:0000256" key="13">
    <source>
        <dbReference type="ARBA" id="ARBA00042864"/>
    </source>
</evidence>
<dbReference type="SUPFAM" id="SSF52440">
    <property type="entry name" value="PreATP-grasp domain"/>
    <property type="match status" value="1"/>
</dbReference>
<dbReference type="AlphaFoldDB" id="A0A498R3X5"/>
<dbReference type="SMART" id="SM01209">
    <property type="entry name" value="GARS_A"/>
    <property type="match status" value="1"/>
</dbReference>
<evidence type="ECO:0000256" key="10">
    <source>
        <dbReference type="ARBA" id="ARBA00023211"/>
    </source>
</evidence>
<evidence type="ECO:0000313" key="18">
    <source>
        <dbReference type="Proteomes" id="UP000277811"/>
    </source>
</evidence>
<proteinExistence type="inferred from homology"/>
<sequence length="451" mass="48870">MSRGLPWYLPVYAILNIKRYFEREVFCLRILVVGSGGREHALAWKLSLSPRVAEVYCAPGNPGIGKIARCVNIDSNDREALCAFAIKNKVDLTVVGPEVPLVNGIVDYFTARGLRIFGPSRQAAQIEGSKTFAKELMQKYHIPTAQFRVFSRAEEARQYVVRQGAPIVIKADGLAAGKGVVVAMTLEEALAAIDRIMQDAVFGEAGRQIVVEEYLTGEEASLLAFTDGYTVSPMVAAQDHKRIFDHDRGPNTGGMGAYAPAPVVTPAIQTRIIREILQPTVDAMRQEGCIYQGCLYAGLMITPEGPKVIEFNARFGDPETQVVLPLLDSDLVNIMEACLDGKLHTADIVWKEEAAVCVVLAAGGYPGSYAQGDVIHGFERAEAEGACVFHAGTRQQDGQIVTGGGRVLGVTASAASISLAVERVYKAVGKISFTGMQYRTDIAYRALQRAR</sequence>
<evidence type="ECO:0000256" key="7">
    <source>
        <dbReference type="ARBA" id="ARBA00022741"/>
    </source>
</evidence>
<dbReference type="InterPro" id="IPR020559">
    <property type="entry name" value="PRibGlycinamide_synth_CS"/>
</dbReference>
<dbReference type="InterPro" id="IPR013815">
    <property type="entry name" value="ATP_grasp_subdomain_1"/>
</dbReference>
<keyword evidence="9 15" id="KW-0067">ATP-binding</keyword>
<dbReference type="SMART" id="SM01210">
    <property type="entry name" value="GARS_C"/>
    <property type="match status" value="1"/>
</dbReference>
<dbReference type="InterPro" id="IPR011054">
    <property type="entry name" value="Rudment_hybrid_motif"/>
</dbReference>
<evidence type="ECO:0000256" key="2">
    <source>
        <dbReference type="ARBA" id="ARBA00001946"/>
    </source>
</evidence>
<evidence type="ECO:0000256" key="1">
    <source>
        <dbReference type="ARBA" id="ARBA00001936"/>
    </source>
</evidence>
<dbReference type="InterPro" id="IPR020561">
    <property type="entry name" value="PRibGlycinamid_synth_ATP-grasp"/>
</dbReference>
<comment type="catalytic activity">
    <reaction evidence="14">
        <text>5-phospho-beta-D-ribosylamine + glycine + ATP = N(1)-(5-phospho-beta-D-ribosyl)glycinamide + ADP + phosphate + H(+)</text>
        <dbReference type="Rhea" id="RHEA:17453"/>
        <dbReference type="ChEBI" id="CHEBI:15378"/>
        <dbReference type="ChEBI" id="CHEBI:30616"/>
        <dbReference type="ChEBI" id="CHEBI:43474"/>
        <dbReference type="ChEBI" id="CHEBI:57305"/>
        <dbReference type="ChEBI" id="CHEBI:58681"/>
        <dbReference type="ChEBI" id="CHEBI:143788"/>
        <dbReference type="ChEBI" id="CHEBI:456216"/>
        <dbReference type="EC" id="6.3.4.13"/>
    </reaction>
</comment>
<keyword evidence="6" id="KW-0479">Metal-binding</keyword>
<dbReference type="InterPro" id="IPR020562">
    <property type="entry name" value="PRibGlycinamide_synth_N"/>
</dbReference>
<evidence type="ECO:0000256" key="4">
    <source>
        <dbReference type="ARBA" id="ARBA00013255"/>
    </source>
</evidence>
<dbReference type="FunFam" id="3.40.50.20:FF:000006">
    <property type="entry name" value="Phosphoribosylamine--glycine ligase, chloroplastic"/>
    <property type="match status" value="1"/>
</dbReference>
<dbReference type="FunFam" id="3.90.600.10:FF:000001">
    <property type="entry name" value="Trifunctional purine biosynthetic protein adenosine-3"/>
    <property type="match status" value="1"/>
</dbReference>
<dbReference type="GO" id="GO:0009113">
    <property type="term" value="P:purine nucleobase biosynthetic process"/>
    <property type="evidence" value="ECO:0007669"/>
    <property type="project" value="InterPro"/>
</dbReference>
<dbReference type="EC" id="6.3.4.13" evidence="4 14"/>
<evidence type="ECO:0000256" key="6">
    <source>
        <dbReference type="ARBA" id="ARBA00022723"/>
    </source>
</evidence>
<comment type="pathway">
    <text evidence="3 14">Purine metabolism; IMP biosynthesis via de novo pathway; N(1)-(5-phospho-D-ribosyl)glycinamide from 5-phospho-alpha-D-ribose 1-diphosphate: step 2/2.</text>
</comment>
<dbReference type="GO" id="GO:0005524">
    <property type="term" value="F:ATP binding"/>
    <property type="evidence" value="ECO:0007669"/>
    <property type="project" value="UniProtKB-UniRule"/>
</dbReference>
<dbReference type="SUPFAM" id="SSF56059">
    <property type="entry name" value="Glutathione synthetase ATP-binding domain-like"/>
    <property type="match status" value="1"/>
</dbReference>
<evidence type="ECO:0000256" key="14">
    <source>
        <dbReference type="HAMAP-Rule" id="MF_00138"/>
    </source>
</evidence>
<keyword evidence="5 14" id="KW-0436">Ligase</keyword>
<keyword evidence="7 15" id="KW-0547">Nucleotide-binding</keyword>
<protein>
    <recommendedName>
        <fullName evidence="4 14">Phosphoribosylamine--glycine ligase</fullName>
        <ecNumber evidence="4 14">6.3.4.13</ecNumber>
    </recommendedName>
    <alternativeName>
        <fullName evidence="14">GARS</fullName>
    </alternativeName>
    <alternativeName>
        <fullName evidence="12 14">Glycinamide ribonucleotide synthetase</fullName>
    </alternativeName>
    <alternativeName>
        <fullName evidence="13 14">Phosphoribosylglycinamide synthetase</fullName>
    </alternativeName>
</protein>
<dbReference type="InterPro" id="IPR000115">
    <property type="entry name" value="PRibGlycinamide_synth"/>
</dbReference>
<feature type="domain" description="ATP-grasp" evidence="16">
    <location>
        <begin position="134"/>
        <end position="340"/>
    </location>
</feature>
<dbReference type="PANTHER" id="PTHR43472:SF1">
    <property type="entry name" value="PHOSPHORIBOSYLAMINE--GLYCINE LIGASE, CHLOROPLASTIC"/>
    <property type="match status" value="1"/>
</dbReference>
<dbReference type="InterPro" id="IPR037123">
    <property type="entry name" value="PRibGlycinamide_synth_C_sf"/>
</dbReference>
<dbReference type="UniPathway" id="UPA00074">
    <property type="reaction ID" value="UER00125"/>
</dbReference>
<comment type="cofactor">
    <cofactor evidence="2">
        <name>Mg(2+)</name>
        <dbReference type="ChEBI" id="CHEBI:18420"/>
    </cofactor>
</comment>
<dbReference type="Gene3D" id="3.30.1490.20">
    <property type="entry name" value="ATP-grasp fold, A domain"/>
    <property type="match status" value="1"/>
</dbReference>
<dbReference type="InterPro" id="IPR016185">
    <property type="entry name" value="PreATP-grasp_dom_sf"/>
</dbReference>
<comment type="similarity">
    <text evidence="11 14">Belongs to the GARS family.</text>
</comment>
<dbReference type="PANTHER" id="PTHR43472">
    <property type="entry name" value="PHOSPHORIBOSYLAMINE--GLYCINE LIGASE"/>
    <property type="match status" value="1"/>
</dbReference>
<dbReference type="InterPro" id="IPR020560">
    <property type="entry name" value="PRibGlycinamide_synth_C-dom"/>
</dbReference>
<keyword evidence="18" id="KW-1185">Reference proteome</keyword>
<evidence type="ECO:0000256" key="5">
    <source>
        <dbReference type="ARBA" id="ARBA00022598"/>
    </source>
</evidence>
<dbReference type="Gene3D" id="3.40.50.20">
    <property type="match status" value="1"/>
</dbReference>